<keyword evidence="1" id="KW-0472">Membrane</keyword>
<keyword evidence="4" id="KW-1185">Reference proteome</keyword>
<evidence type="ECO:0000313" key="3">
    <source>
        <dbReference type="EMBL" id="AEF93254.1"/>
    </source>
</evidence>
<dbReference type="Gene3D" id="1.20.144.10">
    <property type="entry name" value="Phosphatidic acid phosphatase type 2/haloperoxidase"/>
    <property type="match status" value="1"/>
</dbReference>
<dbReference type="PANTHER" id="PTHR14969">
    <property type="entry name" value="SPHINGOSINE-1-PHOSPHATE PHOSPHOHYDROLASE"/>
    <property type="match status" value="1"/>
</dbReference>
<dbReference type="AlphaFoldDB" id="F6B6I3"/>
<dbReference type="Proteomes" id="UP000009226">
    <property type="component" value="Chromosome"/>
</dbReference>
<proteinExistence type="predicted"/>
<feature type="transmembrane region" description="Helical" evidence="1">
    <location>
        <begin position="58"/>
        <end position="81"/>
    </location>
</feature>
<dbReference type="Pfam" id="PF01569">
    <property type="entry name" value="PAP2"/>
    <property type="match status" value="1"/>
</dbReference>
<dbReference type="RefSeq" id="WP_013809573.1">
    <property type="nucleotide sequence ID" value="NC_015565.1"/>
</dbReference>
<feature type="transmembrane region" description="Helical" evidence="1">
    <location>
        <begin position="25"/>
        <end position="46"/>
    </location>
</feature>
<dbReference type="eggNOG" id="COG0671">
    <property type="taxonomic scope" value="Bacteria"/>
</dbReference>
<dbReference type="STRING" id="868595.Desca_0358"/>
<evidence type="ECO:0000313" key="4">
    <source>
        <dbReference type="Proteomes" id="UP000009226"/>
    </source>
</evidence>
<keyword evidence="1" id="KW-0812">Transmembrane</keyword>
<feature type="domain" description="Phosphatidic acid phosphatase type 2/haloperoxidase" evidence="2">
    <location>
        <begin position="59"/>
        <end position="170"/>
    </location>
</feature>
<organism evidence="3 4">
    <name type="scientific">Desulfotomaculum nigrificans (strain DSM 14880 / VKM B-2319 / CO-1-SRB)</name>
    <name type="common">Desulfotomaculum carboxydivorans</name>
    <dbReference type="NCBI Taxonomy" id="868595"/>
    <lineage>
        <taxon>Bacteria</taxon>
        <taxon>Bacillati</taxon>
        <taxon>Bacillota</taxon>
        <taxon>Clostridia</taxon>
        <taxon>Eubacteriales</taxon>
        <taxon>Desulfotomaculaceae</taxon>
        <taxon>Desulfotomaculum</taxon>
    </lineage>
</organism>
<accession>F6B6I3</accession>
<sequence length="199" mass="22204">MNSFDTLGYHFLNNLAGRNSALDHIIIFFANYSLELYVLLFVIAWFTLPKKDVNHRHALVIMGAAGVLGLALNLLISQFWFRARPFTVLQQGTFTQLISHSADASFPSDHTTGGFAFAAGSWGKADYWVRISFTLLAVLTGVARICAGIHWPTDVLGGIVVGTFSGRIMWKFSPLLQPLTNLGLRLFHFGQYEKHQPNF</sequence>
<dbReference type="EMBL" id="CP002736">
    <property type="protein sequence ID" value="AEF93254.1"/>
    <property type="molecule type" value="Genomic_DNA"/>
</dbReference>
<keyword evidence="1" id="KW-1133">Transmembrane helix</keyword>
<evidence type="ECO:0000259" key="2">
    <source>
        <dbReference type="SMART" id="SM00014"/>
    </source>
</evidence>
<dbReference type="InterPro" id="IPR036938">
    <property type="entry name" value="PAP2/HPO_sf"/>
</dbReference>
<dbReference type="SUPFAM" id="SSF48317">
    <property type="entry name" value="Acid phosphatase/Vanadium-dependent haloperoxidase"/>
    <property type="match status" value="1"/>
</dbReference>
<reference evidence="3 4" key="1">
    <citation type="submission" date="2011-05" db="EMBL/GenBank/DDBJ databases">
        <title>Complete sequence of Desulfotomaculum carboxydivorans CO-1-SRB.</title>
        <authorList>
            <consortium name="US DOE Joint Genome Institute"/>
            <person name="Lucas S."/>
            <person name="Han J."/>
            <person name="Lapidus A."/>
            <person name="Cheng J.-F."/>
            <person name="Goodwin L."/>
            <person name="Pitluck S."/>
            <person name="Peters L."/>
            <person name="Mikhailova N."/>
            <person name="Lu M."/>
            <person name="Han C."/>
            <person name="Tapia R."/>
            <person name="Land M."/>
            <person name="Hauser L."/>
            <person name="Kyrpides N."/>
            <person name="Ivanova N."/>
            <person name="Pagani I."/>
            <person name="Stams A."/>
            <person name="Plugge C."/>
            <person name="Muyzer G."/>
            <person name="Kuever J."/>
            <person name="Parshina S."/>
            <person name="Ivanova A."/>
            <person name="Nazina T."/>
            <person name="Woyke T."/>
        </authorList>
    </citation>
    <scope>NUCLEOTIDE SEQUENCE [LARGE SCALE GENOMIC DNA]</scope>
    <source>
        <strain evidence="4">DSM 14880 / VKM B-2319 / CO-1-SRB</strain>
    </source>
</reference>
<protein>
    <submittedName>
        <fullName evidence="3">Phosphoesterase PA-phosphatase related protein</fullName>
    </submittedName>
</protein>
<dbReference type="SMART" id="SM00014">
    <property type="entry name" value="acidPPc"/>
    <property type="match status" value="1"/>
</dbReference>
<dbReference type="KEGG" id="dca:Desca_0358"/>
<dbReference type="PANTHER" id="PTHR14969:SF13">
    <property type="entry name" value="AT30094P"/>
    <property type="match status" value="1"/>
</dbReference>
<gene>
    <name evidence="3" type="ordered locus">Desca_0358</name>
</gene>
<dbReference type="InterPro" id="IPR000326">
    <property type="entry name" value="PAP2/HPO"/>
</dbReference>
<evidence type="ECO:0000256" key="1">
    <source>
        <dbReference type="SAM" id="Phobius"/>
    </source>
</evidence>
<name>F6B6I3_DESCC</name>
<dbReference type="HOGENOM" id="CLU_072573_8_1_9"/>